<evidence type="ECO:0000313" key="1">
    <source>
        <dbReference type="EMBL" id="KAI3707650.1"/>
    </source>
</evidence>
<comment type="caution">
    <text evidence="1">The sequence shown here is derived from an EMBL/GenBank/DDBJ whole genome shotgun (WGS) entry which is preliminary data.</text>
</comment>
<proteinExistence type="predicted"/>
<dbReference type="Proteomes" id="UP001055879">
    <property type="component" value="Linkage Group LG08"/>
</dbReference>
<dbReference type="EMBL" id="CM042054">
    <property type="protein sequence ID" value="KAI3707650.1"/>
    <property type="molecule type" value="Genomic_DNA"/>
</dbReference>
<sequence>MLKVSPWKGLIHFGKRGKLSPRFLGPFTILERIGLQAYKLDLPPEMDGIHPMFHVCYLRRCLAEEESVIPLSEIRVEDNRCVEEPEAILERQTRRFRHK</sequence>
<reference evidence="1 2" key="2">
    <citation type="journal article" date="2022" name="Mol. Ecol. Resour.">
        <title>The genomes of chicory, endive, great burdock and yacon provide insights into Asteraceae paleo-polyploidization history and plant inulin production.</title>
        <authorList>
            <person name="Fan W."/>
            <person name="Wang S."/>
            <person name="Wang H."/>
            <person name="Wang A."/>
            <person name="Jiang F."/>
            <person name="Liu H."/>
            <person name="Zhao H."/>
            <person name="Xu D."/>
            <person name="Zhang Y."/>
        </authorList>
    </citation>
    <scope>NUCLEOTIDE SEQUENCE [LARGE SCALE GENOMIC DNA]</scope>
    <source>
        <strain evidence="2">cv. Niubang</strain>
    </source>
</reference>
<protein>
    <submittedName>
        <fullName evidence="1">Uncharacterized protein</fullName>
    </submittedName>
</protein>
<organism evidence="1 2">
    <name type="scientific">Arctium lappa</name>
    <name type="common">Greater burdock</name>
    <name type="synonym">Lappa major</name>
    <dbReference type="NCBI Taxonomy" id="4217"/>
    <lineage>
        <taxon>Eukaryota</taxon>
        <taxon>Viridiplantae</taxon>
        <taxon>Streptophyta</taxon>
        <taxon>Embryophyta</taxon>
        <taxon>Tracheophyta</taxon>
        <taxon>Spermatophyta</taxon>
        <taxon>Magnoliopsida</taxon>
        <taxon>eudicotyledons</taxon>
        <taxon>Gunneridae</taxon>
        <taxon>Pentapetalae</taxon>
        <taxon>asterids</taxon>
        <taxon>campanulids</taxon>
        <taxon>Asterales</taxon>
        <taxon>Asteraceae</taxon>
        <taxon>Carduoideae</taxon>
        <taxon>Cardueae</taxon>
        <taxon>Arctiinae</taxon>
        <taxon>Arctium</taxon>
    </lineage>
</organism>
<keyword evidence="2" id="KW-1185">Reference proteome</keyword>
<gene>
    <name evidence="1" type="ORF">L6452_26277</name>
</gene>
<accession>A0ACB9AGU1</accession>
<reference evidence="2" key="1">
    <citation type="journal article" date="2022" name="Mol. Ecol. Resour.">
        <title>The genomes of chicory, endive, great burdock and yacon provide insights into Asteraceae palaeo-polyploidization history and plant inulin production.</title>
        <authorList>
            <person name="Fan W."/>
            <person name="Wang S."/>
            <person name="Wang H."/>
            <person name="Wang A."/>
            <person name="Jiang F."/>
            <person name="Liu H."/>
            <person name="Zhao H."/>
            <person name="Xu D."/>
            <person name="Zhang Y."/>
        </authorList>
    </citation>
    <scope>NUCLEOTIDE SEQUENCE [LARGE SCALE GENOMIC DNA]</scope>
    <source>
        <strain evidence="2">cv. Niubang</strain>
    </source>
</reference>
<name>A0ACB9AGU1_ARCLA</name>
<evidence type="ECO:0000313" key="2">
    <source>
        <dbReference type="Proteomes" id="UP001055879"/>
    </source>
</evidence>